<evidence type="ECO:0008006" key="3">
    <source>
        <dbReference type="Google" id="ProtNLM"/>
    </source>
</evidence>
<evidence type="ECO:0000313" key="2">
    <source>
        <dbReference type="Proteomes" id="UP000317909"/>
    </source>
</evidence>
<dbReference type="Pfam" id="PF14100">
    <property type="entry name" value="DUF6807"/>
    <property type="match status" value="1"/>
</dbReference>
<dbReference type="OrthoDB" id="253611at2"/>
<gene>
    <name evidence="1" type="ORF">I41_14130</name>
</gene>
<dbReference type="Proteomes" id="UP000317909">
    <property type="component" value="Chromosome"/>
</dbReference>
<name>A0A517TV40_9BACT</name>
<organism evidence="1 2">
    <name type="scientific">Lacipirellula limnantheis</name>
    <dbReference type="NCBI Taxonomy" id="2528024"/>
    <lineage>
        <taxon>Bacteria</taxon>
        <taxon>Pseudomonadati</taxon>
        <taxon>Planctomycetota</taxon>
        <taxon>Planctomycetia</taxon>
        <taxon>Pirellulales</taxon>
        <taxon>Lacipirellulaceae</taxon>
        <taxon>Lacipirellula</taxon>
    </lineage>
</organism>
<reference evidence="1 2" key="1">
    <citation type="submission" date="2019-02" db="EMBL/GenBank/DDBJ databases">
        <title>Deep-cultivation of Planctomycetes and their phenomic and genomic characterization uncovers novel biology.</title>
        <authorList>
            <person name="Wiegand S."/>
            <person name="Jogler M."/>
            <person name="Boedeker C."/>
            <person name="Pinto D."/>
            <person name="Vollmers J."/>
            <person name="Rivas-Marin E."/>
            <person name="Kohn T."/>
            <person name="Peeters S.H."/>
            <person name="Heuer A."/>
            <person name="Rast P."/>
            <person name="Oberbeckmann S."/>
            <person name="Bunk B."/>
            <person name="Jeske O."/>
            <person name="Meyerdierks A."/>
            <person name="Storesund J.E."/>
            <person name="Kallscheuer N."/>
            <person name="Luecker S."/>
            <person name="Lage O.M."/>
            <person name="Pohl T."/>
            <person name="Merkel B.J."/>
            <person name="Hornburger P."/>
            <person name="Mueller R.-W."/>
            <person name="Bruemmer F."/>
            <person name="Labrenz M."/>
            <person name="Spormann A.M."/>
            <person name="Op den Camp H."/>
            <person name="Overmann J."/>
            <person name="Amann R."/>
            <person name="Jetten M.S.M."/>
            <person name="Mascher T."/>
            <person name="Medema M.H."/>
            <person name="Devos D.P."/>
            <person name="Kaster A.-K."/>
            <person name="Ovreas L."/>
            <person name="Rohde M."/>
            <person name="Galperin M.Y."/>
            <person name="Jogler C."/>
        </authorList>
    </citation>
    <scope>NUCLEOTIDE SEQUENCE [LARGE SCALE GENOMIC DNA]</scope>
    <source>
        <strain evidence="1 2">I41</strain>
    </source>
</reference>
<dbReference type="InterPro" id="IPR029475">
    <property type="entry name" value="DUF6807"/>
</dbReference>
<dbReference type="RefSeq" id="WP_145431830.1">
    <property type="nucleotide sequence ID" value="NZ_CP036339.1"/>
</dbReference>
<dbReference type="AlphaFoldDB" id="A0A517TV40"/>
<proteinExistence type="predicted"/>
<sequence length="327" mass="37200">MGVRAAGIGFFLLTLNIAANAPADRFEWQAPQADHVDLDFDGKPVLRYEMPTLDESSEQTRNDTFKPYHQVFSPDGQTLLTKGTGGLFPHHRGLFYGFNKISYGDGKQCDMWHCTGKTFQSHEEVIEQTADDDSASQVVAIDWHGQEGELFAHETREIEVRRTKHDSVDGWQIDFASHLETADGKPIHLDGDPQHAGFQFRATQKVPDETAAETYYLRTDGRGQPGDYRNWDHENPAAKENAENENRPWNAMSFVVDGQRFTVLYLDHPSNPKPARYSERDYGRFGSYFVADVTKDEPLDVKYRLWVQPGEMTVEECATLSQQFISE</sequence>
<dbReference type="EMBL" id="CP036339">
    <property type="protein sequence ID" value="QDT72242.1"/>
    <property type="molecule type" value="Genomic_DNA"/>
</dbReference>
<accession>A0A517TV40</accession>
<evidence type="ECO:0000313" key="1">
    <source>
        <dbReference type="EMBL" id="QDT72242.1"/>
    </source>
</evidence>
<protein>
    <recommendedName>
        <fullName evidence="3">Methane oxygenase PmoA</fullName>
    </recommendedName>
</protein>
<keyword evidence="2" id="KW-1185">Reference proteome</keyword>
<dbReference type="KEGG" id="llh:I41_14130"/>